<dbReference type="Proteomes" id="UP001302343">
    <property type="component" value="Segment"/>
</dbReference>
<dbReference type="EMBL" id="BK063679">
    <property type="protein sequence ID" value="DBA35516.1"/>
    <property type="molecule type" value="Genomic_DNA"/>
</dbReference>
<sequence>MSYINTNNITNQITFQLCIYINYISKSSFKKQKVDVKVNSGSGLAIVNVNVNVNLINSY</sequence>
<evidence type="ECO:0000313" key="2">
    <source>
        <dbReference type="Proteomes" id="UP001302343"/>
    </source>
</evidence>
<proteinExistence type="predicted"/>
<protein>
    <submittedName>
        <fullName evidence="1">Uncharacterized protein</fullName>
    </submittedName>
</protein>
<gene>
    <name evidence="1" type="ORF">vir323_00004</name>
</gene>
<dbReference type="GeneID" id="300198933"/>
<organism evidence="1 2">
    <name type="scientific">Caudoviricetes sp. vir323</name>
    <dbReference type="NCBI Taxonomy" id="3068356"/>
    <lineage>
        <taxon>Viruses</taxon>
        <taxon>Duplodnaviria</taxon>
        <taxon>Heunggongvirae</taxon>
        <taxon>Uroviricota</taxon>
        <taxon>Caudoviricetes</taxon>
    </lineage>
</organism>
<name>A0AA86Y9T3_9CAUD</name>
<reference evidence="1 2" key="1">
    <citation type="journal article" date="2023" name="Nat. Microbiol.">
        <title>A compendium of viruses from methanogenic archaea reveals their diversity and adaptations to the gut environment.</title>
        <authorList>
            <person name="Medvedeva S."/>
            <person name="Borrel G."/>
            <person name="Krupovic M."/>
            <person name="Gribaldo S."/>
        </authorList>
    </citation>
    <scope>NUCLEOTIDE SEQUENCE [LARGE SCALE GENOMIC DNA]</scope>
</reference>
<keyword evidence="2" id="KW-1185">Reference proteome</keyword>
<evidence type="ECO:0000313" key="1">
    <source>
        <dbReference type="EMBL" id="DBA35516.1"/>
    </source>
</evidence>
<accession>A0AA86Y9T3</accession>
<dbReference type="RefSeq" id="YP_013605296.1">
    <property type="nucleotide sequence ID" value="NC_133304.1"/>
</dbReference>